<reference evidence="5 6" key="1">
    <citation type="submission" date="2019-10" db="EMBL/GenBank/DDBJ databases">
        <title>Georgenia wutianyii sp. nov. and Georgenia yuyongxinii sp. nov. isolated from plateau pika (Ochotona curzoniae) in the Qinghai-Tibet plateau of China.</title>
        <authorList>
            <person name="Tian Z."/>
        </authorList>
    </citation>
    <scope>NUCLEOTIDE SEQUENCE [LARGE SCALE GENOMIC DNA]</scope>
    <source>
        <strain evidence="5 6">JCM 15130</strain>
    </source>
</reference>
<comment type="caution">
    <text evidence="5">The sequence shown here is derived from an EMBL/GenBank/DDBJ whole genome shotgun (WGS) entry which is preliminary data.</text>
</comment>
<dbReference type="InterPro" id="IPR008978">
    <property type="entry name" value="HSP20-like_chaperone"/>
</dbReference>
<dbReference type="Gene3D" id="2.60.40.790">
    <property type="match status" value="1"/>
</dbReference>
<dbReference type="Pfam" id="PF00011">
    <property type="entry name" value="HSP20"/>
    <property type="match status" value="1"/>
</dbReference>
<evidence type="ECO:0000313" key="5">
    <source>
        <dbReference type="EMBL" id="MPV89899.1"/>
    </source>
</evidence>
<evidence type="ECO:0000256" key="1">
    <source>
        <dbReference type="PROSITE-ProRule" id="PRU00285"/>
    </source>
</evidence>
<evidence type="ECO:0000256" key="2">
    <source>
        <dbReference type="RuleBase" id="RU003616"/>
    </source>
</evidence>
<evidence type="ECO:0000313" key="6">
    <source>
        <dbReference type="Proteomes" id="UP000429644"/>
    </source>
</evidence>
<name>A0A7J9UZ29_9MICO</name>
<feature type="domain" description="SHSP" evidence="4">
    <location>
        <begin position="8"/>
        <end position="121"/>
    </location>
</feature>
<feature type="region of interest" description="Disordered" evidence="3">
    <location>
        <begin position="116"/>
        <end position="138"/>
    </location>
</feature>
<feature type="compositionally biased region" description="Polar residues" evidence="3">
    <location>
        <begin position="128"/>
        <end position="138"/>
    </location>
</feature>
<keyword evidence="6" id="KW-1185">Reference proteome</keyword>
<sequence length="138" mass="15156">MDRWLSNVRQVPAAPGLPLDLYRQGEVFVAKVDLPGVDPATIDIDVEDRTLTIRAERRREEAEDLQWLTHERPTGTFARQLSLGQGLALDRIEAAYSDGVLTLTIPVAEEAKPRKIQVAHTGRPASVETGSSEEAASI</sequence>
<proteinExistence type="inferred from homology"/>
<organism evidence="5 6">
    <name type="scientific">Georgenia ruanii</name>
    <dbReference type="NCBI Taxonomy" id="348442"/>
    <lineage>
        <taxon>Bacteria</taxon>
        <taxon>Bacillati</taxon>
        <taxon>Actinomycetota</taxon>
        <taxon>Actinomycetes</taxon>
        <taxon>Micrococcales</taxon>
        <taxon>Bogoriellaceae</taxon>
        <taxon>Georgenia</taxon>
    </lineage>
</organism>
<dbReference type="SUPFAM" id="SSF49764">
    <property type="entry name" value="HSP20-like chaperones"/>
    <property type="match status" value="1"/>
</dbReference>
<dbReference type="AlphaFoldDB" id="A0A7J9UZ29"/>
<evidence type="ECO:0000256" key="3">
    <source>
        <dbReference type="SAM" id="MobiDB-lite"/>
    </source>
</evidence>
<accession>A0A7J9UZ29</accession>
<dbReference type="PROSITE" id="PS01031">
    <property type="entry name" value="SHSP"/>
    <property type="match status" value="1"/>
</dbReference>
<dbReference type="PANTHER" id="PTHR11527">
    <property type="entry name" value="HEAT-SHOCK PROTEIN 20 FAMILY MEMBER"/>
    <property type="match status" value="1"/>
</dbReference>
<gene>
    <name evidence="5" type="ORF">GB882_14580</name>
</gene>
<dbReference type="InterPro" id="IPR002068">
    <property type="entry name" value="A-crystallin/Hsp20_dom"/>
</dbReference>
<protein>
    <submittedName>
        <fullName evidence="5">Hsp20 family protein</fullName>
    </submittedName>
</protein>
<comment type="similarity">
    <text evidence="1 2">Belongs to the small heat shock protein (HSP20) family.</text>
</comment>
<evidence type="ECO:0000259" key="4">
    <source>
        <dbReference type="PROSITE" id="PS01031"/>
    </source>
</evidence>
<dbReference type="Proteomes" id="UP000429644">
    <property type="component" value="Unassembled WGS sequence"/>
</dbReference>
<dbReference type="InterPro" id="IPR031107">
    <property type="entry name" value="Small_HSP"/>
</dbReference>
<dbReference type="CDD" id="cd06464">
    <property type="entry name" value="ACD_sHsps-like"/>
    <property type="match status" value="1"/>
</dbReference>
<dbReference type="EMBL" id="WHPD01003147">
    <property type="protein sequence ID" value="MPV89899.1"/>
    <property type="molecule type" value="Genomic_DNA"/>
</dbReference>
<feature type="non-terminal residue" evidence="5">
    <location>
        <position position="1"/>
    </location>
</feature>